<reference evidence="1" key="1">
    <citation type="submission" date="2020-03" db="EMBL/GenBank/DDBJ databases">
        <title>Phycicoccus flavus sp. nov., a novel endophytic actinobacterium isolated from branch of Kandelia candel.</title>
        <authorList>
            <person name="Tuo L."/>
        </authorList>
    </citation>
    <scope>NUCLEOTIDE SEQUENCE</scope>
    <source>
        <strain evidence="1">CMS6Z-2</strain>
    </source>
</reference>
<organism evidence="1 2">
    <name type="scientific">Phycicoccus flavus</name>
    <dbReference type="NCBI Taxonomy" id="2502783"/>
    <lineage>
        <taxon>Bacteria</taxon>
        <taxon>Bacillati</taxon>
        <taxon>Actinomycetota</taxon>
        <taxon>Actinomycetes</taxon>
        <taxon>Micrococcales</taxon>
        <taxon>Intrasporangiaceae</taxon>
        <taxon>Phycicoccus</taxon>
    </lineage>
</organism>
<dbReference type="AlphaFoldDB" id="A0A8T6RDU2"/>
<gene>
    <name evidence="1" type="ORF">EPD83_020170</name>
</gene>
<comment type="caution">
    <text evidence="1">The sequence shown here is derived from an EMBL/GenBank/DDBJ whole genome shotgun (WGS) entry which is preliminary data.</text>
</comment>
<dbReference type="Proteomes" id="UP000287866">
    <property type="component" value="Unassembled WGS sequence"/>
</dbReference>
<keyword evidence="2" id="KW-1185">Reference proteome</keyword>
<dbReference type="RefSeq" id="WP_165567071.1">
    <property type="nucleotide sequence ID" value="NZ_SAYU02000138.1"/>
</dbReference>
<evidence type="ECO:0000313" key="1">
    <source>
        <dbReference type="EMBL" id="NHA70341.1"/>
    </source>
</evidence>
<protein>
    <submittedName>
        <fullName evidence="1">Uncharacterized protein</fullName>
    </submittedName>
</protein>
<name>A0A8T6RDU2_9MICO</name>
<proteinExistence type="predicted"/>
<accession>A0A8T6RDU2</accession>
<dbReference type="EMBL" id="SAYU02000138">
    <property type="protein sequence ID" value="NHA70341.1"/>
    <property type="molecule type" value="Genomic_DNA"/>
</dbReference>
<sequence>MAPEEVVFVEELRQLGVTVHGVHQIREPAARADVRDVIFDHLGRDYSDYVRGRLAGVLGGPWIGDDEFDRLVTAYRSEASDHVREQLADSVARSAGGRLDQVVPLIGVRTRTFGFAHVRRVRVPEGSGIRRESWVRR</sequence>
<evidence type="ECO:0000313" key="2">
    <source>
        <dbReference type="Proteomes" id="UP000287866"/>
    </source>
</evidence>